<protein>
    <submittedName>
        <fullName evidence="1">Uncharacterized protein</fullName>
    </submittedName>
</protein>
<dbReference type="KEGG" id="cbv:U729_3128"/>
<dbReference type="Proteomes" id="UP000030635">
    <property type="component" value="Plasmid pCBJ"/>
</dbReference>
<proteinExistence type="predicted"/>
<geneLocation type="plasmid" evidence="1 2">
    <name>pCBJ</name>
</geneLocation>
<dbReference type="AlphaFoldDB" id="A0A0A7G0G4"/>
<name>A0A0A7G0G4_9CLOT</name>
<organism evidence="1 2">
    <name type="scientific">Clostridium baratii str. Sullivan</name>
    <dbReference type="NCBI Taxonomy" id="1415775"/>
    <lineage>
        <taxon>Bacteria</taxon>
        <taxon>Bacillati</taxon>
        <taxon>Bacillota</taxon>
        <taxon>Clostridia</taxon>
        <taxon>Eubacteriales</taxon>
        <taxon>Clostridiaceae</taxon>
        <taxon>Clostridium</taxon>
    </lineage>
</organism>
<dbReference type="RefSeq" id="WP_040113619.1">
    <property type="nucleotide sequence ID" value="NZ_CP006906.1"/>
</dbReference>
<evidence type="ECO:0000313" key="2">
    <source>
        <dbReference type="Proteomes" id="UP000030635"/>
    </source>
</evidence>
<keyword evidence="1" id="KW-0614">Plasmid</keyword>
<sequence>MYQNITSTNNLYSKKESCENCKNKIICKYVKEKSEIDKSISDLREKITTHIFSINIRCSSYVEEQNTFNLNNNFNIGTR</sequence>
<gene>
    <name evidence="1" type="ORF">U729_3128</name>
</gene>
<evidence type="ECO:0000313" key="1">
    <source>
        <dbReference type="EMBL" id="AIY85328.1"/>
    </source>
</evidence>
<accession>A0A0A7G0G4</accession>
<keyword evidence="2" id="KW-1185">Reference proteome</keyword>
<reference evidence="1 2" key="1">
    <citation type="journal article" date="2015" name="Infect. Genet. Evol.">
        <title>Genomic sequences of six botulinum neurotoxin-producing strains representing three clostridial species illustrate the mobility and diversity of botulinum neurotoxin genes.</title>
        <authorList>
            <person name="Smith T.J."/>
            <person name="Hill K.K."/>
            <person name="Xie G."/>
            <person name="Foley B.T."/>
            <person name="Williamson C.H."/>
            <person name="Foster J.T."/>
            <person name="Johnson S.L."/>
            <person name="Chertkov O."/>
            <person name="Teshima H."/>
            <person name="Gibbons H.S."/>
            <person name="Johnsky L.A."/>
            <person name="Karavis M.A."/>
            <person name="Smith L.A."/>
        </authorList>
    </citation>
    <scope>NUCLEOTIDE SEQUENCE [LARGE SCALE GENOMIC DNA]</scope>
    <source>
        <strain evidence="1 2">Sullivan</strain>
        <plasmid evidence="1">pCBJ</plasmid>
    </source>
</reference>
<dbReference type="HOGENOM" id="CLU_2599764_0_0_9"/>
<dbReference type="EMBL" id="CP006906">
    <property type="protein sequence ID" value="AIY85328.1"/>
    <property type="molecule type" value="Genomic_DNA"/>
</dbReference>